<keyword evidence="3 5" id="KW-1133">Transmembrane helix</keyword>
<dbReference type="Pfam" id="PF00002">
    <property type="entry name" value="7tm_2"/>
    <property type="match status" value="1"/>
</dbReference>
<comment type="subcellular location">
    <subcellularLocation>
        <location evidence="1">Membrane</location>
        <topology evidence="1">Multi-pass membrane protein</topology>
    </subcellularLocation>
</comment>
<dbReference type="AlphaFoldDB" id="A0A212D7M0"/>
<dbReference type="PROSITE" id="PS50261">
    <property type="entry name" value="G_PROTEIN_RECEP_F2_4"/>
    <property type="match status" value="1"/>
</dbReference>
<name>A0A212D7M0_CEREH</name>
<feature type="domain" description="G-protein coupled receptors family 2 profile 2" evidence="6">
    <location>
        <begin position="10"/>
        <end position="137"/>
    </location>
</feature>
<dbReference type="InterPro" id="IPR017981">
    <property type="entry name" value="GPCR_2-like_7TM"/>
</dbReference>
<dbReference type="InterPro" id="IPR000832">
    <property type="entry name" value="GPCR_2_secretin-like"/>
</dbReference>
<dbReference type="OrthoDB" id="5967113at2759"/>
<evidence type="ECO:0000313" key="7">
    <source>
        <dbReference type="EMBL" id="OWK14250.1"/>
    </source>
</evidence>
<dbReference type="PANTHER" id="PTHR45620:SF23">
    <property type="entry name" value="GLUCAGON-LIKE PEPTIDE 2 RECEPTOR"/>
    <property type="match status" value="1"/>
</dbReference>
<keyword evidence="2 5" id="KW-0812">Transmembrane</keyword>
<dbReference type="EMBL" id="MKHE01000005">
    <property type="protein sequence ID" value="OWK14250.1"/>
    <property type="molecule type" value="Genomic_DNA"/>
</dbReference>
<gene>
    <name evidence="7" type="ORF">Celaphus_00001026</name>
</gene>
<proteinExistence type="predicted"/>
<dbReference type="Gene3D" id="1.20.1070.10">
    <property type="entry name" value="Rhodopsin 7-helix transmembrane proteins"/>
    <property type="match status" value="1"/>
</dbReference>
<dbReference type="PANTHER" id="PTHR45620">
    <property type="entry name" value="PDF RECEPTOR-LIKE PROTEIN-RELATED"/>
    <property type="match status" value="1"/>
</dbReference>
<evidence type="ECO:0000256" key="1">
    <source>
        <dbReference type="ARBA" id="ARBA00004141"/>
    </source>
</evidence>
<feature type="transmembrane region" description="Helical" evidence="5">
    <location>
        <begin position="47"/>
        <end position="68"/>
    </location>
</feature>
<evidence type="ECO:0000259" key="6">
    <source>
        <dbReference type="PROSITE" id="PS50261"/>
    </source>
</evidence>
<feature type="non-terminal residue" evidence="7">
    <location>
        <position position="1"/>
    </location>
</feature>
<accession>A0A212D7M0</accession>
<dbReference type="InterPro" id="IPR050332">
    <property type="entry name" value="GPCR_2"/>
</dbReference>
<dbReference type="GO" id="GO:0017046">
    <property type="term" value="F:peptide hormone binding"/>
    <property type="evidence" value="ECO:0007669"/>
    <property type="project" value="TreeGrafter"/>
</dbReference>
<keyword evidence="4 5" id="KW-0472">Membrane</keyword>
<evidence type="ECO:0000256" key="5">
    <source>
        <dbReference type="SAM" id="Phobius"/>
    </source>
</evidence>
<evidence type="ECO:0000256" key="4">
    <source>
        <dbReference type="ARBA" id="ARBA00023136"/>
    </source>
</evidence>
<dbReference type="GO" id="GO:0007188">
    <property type="term" value="P:adenylate cyclase-modulating G protein-coupled receptor signaling pathway"/>
    <property type="evidence" value="ECO:0007669"/>
    <property type="project" value="TreeGrafter"/>
</dbReference>
<dbReference type="GO" id="GO:0005886">
    <property type="term" value="C:plasma membrane"/>
    <property type="evidence" value="ECO:0007669"/>
    <property type="project" value="TreeGrafter"/>
</dbReference>
<dbReference type="GO" id="GO:0004967">
    <property type="term" value="F:glucagon receptor activity"/>
    <property type="evidence" value="ECO:0007669"/>
    <property type="project" value="TreeGrafter"/>
</dbReference>
<organism evidence="7 8">
    <name type="scientific">Cervus elaphus hippelaphus</name>
    <name type="common">European red deer</name>
    <dbReference type="NCBI Taxonomy" id="46360"/>
    <lineage>
        <taxon>Eukaryota</taxon>
        <taxon>Metazoa</taxon>
        <taxon>Chordata</taxon>
        <taxon>Craniata</taxon>
        <taxon>Vertebrata</taxon>
        <taxon>Euteleostomi</taxon>
        <taxon>Mammalia</taxon>
        <taxon>Eutheria</taxon>
        <taxon>Laurasiatheria</taxon>
        <taxon>Artiodactyla</taxon>
        <taxon>Ruminantia</taxon>
        <taxon>Pecora</taxon>
        <taxon>Cervidae</taxon>
        <taxon>Cervinae</taxon>
        <taxon>Cervus</taxon>
    </lineage>
</organism>
<evidence type="ECO:0000313" key="8">
    <source>
        <dbReference type="Proteomes" id="UP000242450"/>
    </source>
</evidence>
<sequence>VEHRTLLSILQLLYTVGYSLSIVSLFLALTLLLFLRKLHCTRNYIHMNLFASFILKALAVLVKDVILYKSYSKKPNSEKGWLSYMSEISASCRSAQILLHYFVGTNYSWLLVEGLYLHTLLEPIVFSERRLWPRYLL</sequence>
<feature type="transmembrane region" description="Helical" evidence="5">
    <location>
        <begin position="12"/>
        <end position="35"/>
    </location>
</feature>
<evidence type="ECO:0000256" key="3">
    <source>
        <dbReference type="ARBA" id="ARBA00022989"/>
    </source>
</evidence>
<evidence type="ECO:0000256" key="2">
    <source>
        <dbReference type="ARBA" id="ARBA00022692"/>
    </source>
</evidence>
<dbReference type="PRINTS" id="PR00249">
    <property type="entry name" value="GPCRSECRETIN"/>
</dbReference>
<protein>
    <recommendedName>
        <fullName evidence="6">G-protein coupled receptors family 2 profile 2 domain-containing protein</fullName>
    </recommendedName>
</protein>
<reference evidence="7 8" key="1">
    <citation type="journal article" date="2018" name="Mol. Genet. Genomics">
        <title>The red deer Cervus elaphus genome CerEla1.0: sequencing, annotating, genes, and chromosomes.</title>
        <authorList>
            <person name="Bana N.A."/>
            <person name="Nyiri A."/>
            <person name="Nagy J."/>
            <person name="Frank K."/>
            <person name="Nagy T."/>
            <person name="Steger V."/>
            <person name="Schiller M."/>
            <person name="Lakatos P."/>
            <person name="Sugar L."/>
            <person name="Horn P."/>
            <person name="Barta E."/>
            <person name="Orosz L."/>
        </authorList>
    </citation>
    <scope>NUCLEOTIDE SEQUENCE [LARGE SCALE GENOMIC DNA]</scope>
    <source>
        <strain evidence="7">Hungarian</strain>
    </source>
</reference>
<dbReference type="Proteomes" id="UP000242450">
    <property type="component" value="Chromosome 5"/>
</dbReference>
<keyword evidence="8" id="KW-1185">Reference proteome</keyword>
<comment type="caution">
    <text evidence="7">The sequence shown here is derived from an EMBL/GenBank/DDBJ whole genome shotgun (WGS) entry which is preliminary data.</text>
</comment>
<feature type="non-terminal residue" evidence="7">
    <location>
        <position position="137"/>
    </location>
</feature>
<dbReference type="GO" id="GO:0007166">
    <property type="term" value="P:cell surface receptor signaling pathway"/>
    <property type="evidence" value="ECO:0007669"/>
    <property type="project" value="InterPro"/>
</dbReference>